<dbReference type="AlphaFoldDB" id="A0A0F9F357"/>
<organism evidence="1">
    <name type="scientific">marine sediment metagenome</name>
    <dbReference type="NCBI Taxonomy" id="412755"/>
    <lineage>
        <taxon>unclassified sequences</taxon>
        <taxon>metagenomes</taxon>
        <taxon>ecological metagenomes</taxon>
    </lineage>
</organism>
<dbReference type="EMBL" id="LAZR01022744">
    <property type="protein sequence ID" value="KKL80814.1"/>
    <property type="molecule type" value="Genomic_DNA"/>
</dbReference>
<name>A0A0F9F357_9ZZZZ</name>
<sequence length="741" mass="80047">INDITDVASPRGATWGFNPVTLTAEIGQVNIVAIRDGILDFEDRVTEILAAHDIGSLFIRLWIGATNVTKYSEWMHIDDYFIDDTEGLTGGHGILGVSVLALIRGKLPTWSSGRTKLSYENKTLKFVWDSVVDSHVALADRYRGPGIEDATTIVTNQITDSTAKRTLDELAYLAGGVNTTSAGQVKFVDIHGEKDIVAVFPKEETFPVAVTPGFRDRIPEFFVPFNYDFGKQNFTREQRGFHADSITKMGQARIDEPEVLQDNIAKWIIGQTDKGDGTPDTPGESALATAVRKRVINTRGAGLIRLQFRSIYAYPELEVGDLVVVETTRFTAKDPQVARMLRGTLWVNGVVSLVHNPMGTEFTIWVRKYSDIFSTLTYADRDEFVTPLIKSVALNISSAGSLTATILTDKCKAVRVSVSTTSYPVLATTQGETLLPVDAGDTEGQVITGPLLSTTPGQTAYVSVLGYEYVDGSGTESRMSQALITNPQAVFTVIAQTDGWSSSQNAADPENGSVLLVDEADEAFSNLDDADGVETTYYVWFDVEALSIDPSDELFLTLYVNDGTTSTSWTQVARRSWPPGTNLSDQVMSFNATLSADFDLRAVLTYQNGSPGIFFGTITMHGEDDGSEAGVQYDNVTGTGGGETEGYTGQDSYAKGDVLYSDATNSLAKLGGNTTTAKQFMSQTGDGAASAAPAWEPLNVADITVDADWIPTDDATYDLGSAAKQWVDLHLSNDILIASGG</sequence>
<accession>A0A0F9F357</accession>
<proteinExistence type="predicted"/>
<feature type="non-terminal residue" evidence="1">
    <location>
        <position position="741"/>
    </location>
</feature>
<comment type="caution">
    <text evidence="1">The sequence shown here is derived from an EMBL/GenBank/DDBJ whole genome shotgun (WGS) entry which is preliminary data.</text>
</comment>
<protein>
    <submittedName>
        <fullName evidence="1">Uncharacterized protein</fullName>
    </submittedName>
</protein>
<gene>
    <name evidence="1" type="ORF">LCGC14_2001000</name>
</gene>
<feature type="non-terminal residue" evidence="1">
    <location>
        <position position="1"/>
    </location>
</feature>
<reference evidence="1" key="1">
    <citation type="journal article" date="2015" name="Nature">
        <title>Complex archaea that bridge the gap between prokaryotes and eukaryotes.</title>
        <authorList>
            <person name="Spang A."/>
            <person name="Saw J.H."/>
            <person name="Jorgensen S.L."/>
            <person name="Zaremba-Niedzwiedzka K."/>
            <person name="Martijn J."/>
            <person name="Lind A.E."/>
            <person name="van Eijk R."/>
            <person name="Schleper C."/>
            <person name="Guy L."/>
            <person name="Ettema T.J."/>
        </authorList>
    </citation>
    <scope>NUCLEOTIDE SEQUENCE</scope>
</reference>
<evidence type="ECO:0000313" key="1">
    <source>
        <dbReference type="EMBL" id="KKL80814.1"/>
    </source>
</evidence>